<dbReference type="PROSITE" id="PS00615">
    <property type="entry name" value="C_TYPE_LECTIN_1"/>
    <property type="match status" value="2"/>
</dbReference>
<feature type="domain" description="C-type lectin" evidence="4">
    <location>
        <begin position="898"/>
        <end position="1011"/>
    </location>
</feature>
<feature type="domain" description="C-type lectin" evidence="4">
    <location>
        <begin position="462"/>
        <end position="581"/>
    </location>
</feature>
<dbReference type="InterPro" id="IPR016187">
    <property type="entry name" value="CTDL_fold"/>
</dbReference>
<reference evidence="5" key="1">
    <citation type="submission" date="2017-05" db="EMBL/GenBank/DDBJ databases">
        <authorList>
            <person name="QRISCLOUD D."/>
        </authorList>
    </citation>
    <scope>NUCLEOTIDE SEQUENCE</scope>
</reference>
<feature type="domain" description="C-type lectin" evidence="4">
    <location>
        <begin position="758"/>
        <end position="871"/>
    </location>
</feature>
<dbReference type="EMBL" id="HAHN01000218">
    <property type="protein sequence ID" value="SNX34724.1"/>
    <property type="molecule type" value="Transcribed_RNA"/>
</dbReference>
<organism evidence="5">
    <name type="scientific">Liphistius thaleban</name>
    <dbReference type="NCBI Taxonomy" id="1905330"/>
    <lineage>
        <taxon>Eukaryota</taxon>
        <taxon>Metazoa</taxon>
        <taxon>Ecdysozoa</taxon>
        <taxon>Arthropoda</taxon>
        <taxon>Chelicerata</taxon>
        <taxon>Arachnida</taxon>
        <taxon>Araneae</taxon>
        <taxon>Mesothelae</taxon>
        <taxon>Liphistiidae</taxon>
        <taxon>Liphistius</taxon>
    </lineage>
</organism>
<dbReference type="Pfam" id="PF00059">
    <property type="entry name" value="Lectin_C"/>
    <property type="match status" value="7"/>
</dbReference>
<keyword evidence="2" id="KW-1133">Transmembrane helix</keyword>
<accession>A0A4Q8K5Y1</accession>
<feature type="domain" description="C-type lectin" evidence="4">
    <location>
        <begin position="161"/>
        <end position="279"/>
    </location>
</feature>
<dbReference type="InterPro" id="IPR018378">
    <property type="entry name" value="C-type_lectin_CS"/>
</dbReference>
<feature type="signal peptide" evidence="3">
    <location>
        <begin position="1"/>
        <end position="22"/>
    </location>
</feature>
<proteinExistence type="predicted"/>
<evidence type="ECO:0000256" key="1">
    <source>
        <dbReference type="ARBA" id="ARBA00023157"/>
    </source>
</evidence>
<dbReference type="PANTHER" id="PTHR22803">
    <property type="entry name" value="MANNOSE, PHOSPHOLIPASE, LECTIN RECEPTOR RELATED"/>
    <property type="match status" value="1"/>
</dbReference>
<keyword evidence="2" id="KW-0812">Transmembrane</keyword>
<reference evidence="5" key="2">
    <citation type="submission" date="2019-05" db="EMBL/GenBank/DDBJ databases">
        <title>Unravelling the molecular evolution of spider venoms.</title>
        <authorList>
            <person name="Pineda S."/>
        </authorList>
    </citation>
    <scope>NUCLEOTIDE SEQUENCE</scope>
</reference>
<feature type="chain" id="PRO_5020579324" evidence="3">
    <location>
        <begin position="23"/>
        <end position="1115"/>
    </location>
</feature>
<dbReference type="Gene3D" id="3.10.100.10">
    <property type="entry name" value="Mannose-Binding Protein A, subunit A"/>
    <property type="match status" value="7"/>
</dbReference>
<dbReference type="AlphaFoldDB" id="A0A4Q8K5Y1"/>
<keyword evidence="2" id="KW-0472">Membrane</keyword>
<evidence type="ECO:0000313" key="5">
    <source>
        <dbReference type="EMBL" id="SNX34724.1"/>
    </source>
</evidence>
<evidence type="ECO:0000259" key="4">
    <source>
        <dbReference type="PROSITE" id="PS50041"/>
    </source>
</evidence>
<keyword evidence="1" id="KW-1015">Disulfide bond</keyword>
<feature type="domain" description="C-type lectin" evidence="4">
    <location>
        <begin position="610"/>
        <end position="732"/>
    </location>
</feature>
<protein>
    <submittedName>
        <fullName evidence="5">U37-Liphistoxin-Lth1b_1</fullName>
    </submittedName>
</protein>
<evidence type="ECO:0000256" key="2">
    <source>
        <dbReference type="SAM" id="Phobius"/>
    </source>
</evidence>
<evidence type="ECO:0000256" key="3">
    <source>
        <dbReference type="SAM" id="SignalP"/>
    </source>
</evidence>
<dbReference type="InterPro" id="IPR016186">
    <property type="entry name" value="C-type_lectin-like/link_sf"/>
</dbReference>
<dbReference type="SUPFAM" id="SSF56436">
    <property type="entry name" value="C-type lectin-like"/>
    <property type="match status" value="7"/>
</dbReference>
<dbReference type="PROSITE" id="PS50041">
    <property type="entry name" value="C_TYPE_LECTIN_2"/>
    <property type="match status" value="7"/>
</dbReference>
<feature type="transmembrane region" description="Helical" evidence="2">
    <location>
        <begin position="1046"/>
        <end position="1067"/>
    </location>
</feature>
<dbReference type="SMART" id="SM00034">
    <property type="entry name" value="CLECT"/>
    <property type="match status" value="7"/>
</dbReference>
<feature type="domain" description="C-type lectin" evidence="4">
    <location>
        <begin position="30"/>
        <end position="140"/>
    </location>
</feature>
<name>A0A4Q8K5Y1_9ARAC</name>
<dbReference type="CDD" id="cd00037">
    <property type="entry name" value="CLECT"/>
    <property type="match status" value="5"/>
</dbReference>
<feature type="domain" description="C-type lectin" evidence="4">
    <location>
        <begin position="313"/>
        <end position="432"/>
    </location>
</feature>
<keyword evidence="3" id="KW-0732">Signal</keyword>
<dbReference type="InterPro" id="IPR050111">
    <property type="entry name" value="C-type_lectin/snaclec_domain"/>
</dbReference>
<dbReference type="FunFam" id="3.10.100.10:FF:000025">
    <property type="entry name" value="Mannose receptor C-type 1"/>
    <property type="match status" value="1"/>
</dbReference>
<sequence length="1115" mass="126874">MWLTTDICVYLIGIFLLSRGNCCPSGWLDYRDSCYEIISYVLPKQQAEYSCSHNGAILASISGPGKLAFLGSQVSLSNQDYFWVGLLKISGNVTWNDGTDATNLPWIDVPTETSNGSCFVFYKGKVVPRDCDFPSAYICEIKKSFMTENPKGVCPQGTTTYDDKCFWQITQSMAHDAIEKECADKKGYLAVLNFESKKDYVISQIHLRPGKYWIGLNKNGSDYVWETGERINRTHPPWPIGQTLTGTGECFVIQTNSSSAFGIQWKLEDCKNNAFGLCEREPEIITPLTTPVSSTTESTPRCPSHYSWKADEESNNCYWETSYETERLSWEDARKYCQSYGGDLASFQSLREEKIGLSYQYGTLERLFWIGLKHNIDTDQYEWSDGSELNYTNWAANQPNHRDRRLSCVSMNALQKDWSVDYCGVLKWFVCETTKQSNPFTGSPPTPEPLTPCTSESSRIYFENYCYRVFTQTYSWHRARTACENQGASLVSIHSLKEIDFLLRLINSNPSIRGNRVWIGLNSLGIGGVFQWADGTNVDLTNWNDGEPNNFQNQEKCCNMYNGNAFWNDENCNAVMGFICKWLNGTDTNVTIRPTPAPMEGNCIKDWYKFGDYCYLPVGEKETDRANWTDAEKRCSNFGGHLVSVHSRKEQAYMEYLTLELKHHTWTGLHDSIHDGVYFWTDNSPNDFNNWALGQPSNYGLEEDCVLLNFGGRLHGQWKDEKCDKKNSYICRTYTDPKIYTTNAPGKLCATPKNWLQIGTSCYNTFDYHRNWNEAEKICNQDGGHLVSVRDFPAESMLKYFASVLNDTFWIGLHRNEDKKIQWKGGWPLTLTNWAKNEPQNVDDPETCFLSTSFGLWGSGNCSEERPFICEVTSDIPPTEEPIKGSCPTHSSVWIDLKSKFCYAFEVGFLVDWSKATTKCYQEGGTLASFHSMEELSRVAKFLKYSSLPVFIGLGRNRYGGFAWTDGTPVDFVNWDQGEPENEKDNCVEMNTVTLKWNVVNCYERRGYLCATEREGTFMLTDSPLGSTQEYVSIEDYHATLSSGSIAGIIICVLILSAFGIVACFYFRKRKSMLFSARSSSPLPTSFENALFSEEPTLDFQNAKGVSYLNEIERI</sequence>
<dbReference type="InterPro" id="IPR001304">
    <property type="entry name" value="C-type_lectin-like"/>
</dbReference>